<dbReference type="FunFam" id="2.70.160.11:FF:000013">
    <property type="entry name" value="Protein arginine N-methyltransferase 1.6"/>
    <property type="match status" value="1"/>
</dbReference>
<evidence type="ECO:0000256" key="1">
    <source>
        <dbReference type="ARBA" id="ARBA00018773"/>
    </source>
</evidence>
<dbReference type="AlphaFoldDB" id="A0A5P1FP89"/>
<dbReference type="EMBL" id="CM007381">
    <property type="protein sequence ID" value="ONK80126.1"/>
    <property type="molecule type" value="Genomic_DNA"/>
</dbReference>
<dbReference type="Gene3D" id="3.40.50.150">
    <property type="entry name" value="Vaccinia Virus protein VP39"/>
    <property type="match status" value="2"/>
</dbReference>
<dbReference type="PROSITE" id="PS51678">
    <property type="entry name" value="SAM_MT_PRMT"/>
    <property type="match status" value="2"/>
</dbReference>
<dbReference type="GO" id="GO:0042054">
    <property type="term" value="F:histone methyltransferase activity"/>
    <property type="evidence" value="ECO:0007669"/>
    <property type="project" value="TreeGrafter"/>
</dbReference>
<dbReference type="Proteomes" id="UP000243459">
    <property type="component" value="Chromosome 1"/>
</dbReference>
<dbReference type="Gramene" id="ONK80126">
    <property type="protein sequence ID" value="ONK80126"/>
    <property type="gene ID" value="A4U43_C01F14150"/>
</dbReference>
<dbReference type="SUPFAM" id="SSF53335">
    <property type="entry name" value="S-adenosyl-L-methionine-dependent methyltransferases"/>
    <property type="match status" value="2"/>
</dbReference>
<dbReference type="InterPro" id="IPR025799">
    <property type="entry name" value="Arg_MeTrfase"/>
</dbReference>
<dbReference type="OMA" id="CHHDEYS"/>
<reference evidence="10" key="1">
    <citation type="journal article" date="2017" name="Nat. Commun.">
        <title>The asparagus genome sheds light on the origin and evolution of a young Y chromosome.</title>
        <authorList>
            <person name="Harkess A."/>
            <person name="Zhou J."/>
            <person name="Xu C."/>
            <person name="Bowers J.E."/>
            <person name="Van der Hulst R."/>
            <person name="Ayyampalayam S."/>
            <person name="Mercati F."/>
            <person name="Riccardi P."/>
            <person name="McKain M.R."/>
            <person name="Kakrana A."/>
            <person name="Tang H."/>
            <person name="Ray J."/>
            <person name="Groenendijk J."/>
            <person name="Arikit S."/>
            <person name="Mathioni S.M."/>
            <person name="Nakano M."/>
            <person name="Shan H."/>
            <person name="Telgmann-Rauber A."/>
            <person name="Kanno A."/>
            <person name="Yue Z."/>
            <person name="Chen H."/>
            <person name="Li W."/>
            <person name="Chen Y."/>
            <person name="Xu X."/>
            <person name="Zhang Y."/>
            <person name="Luo S."/>
            <person name="Chen H."/>
            <person name="Gao J."/>
            <person name="Mao Z."/>
            <person name="Pires J.C."/>
            <person name="Luo M."/>
            <person name="Kudrna D."/>
            <person name="Wing R.A."/>
            <person name="Meyers B.C."/>
            <person name="Yi K."/>
            <person name="Kong H."/>
            <person name="Lavrijsen P."/>
            <person name="Sunseri F."/>
            <person name="Falavigna A."/>
            <person name="Ye Y."/>
            <person name="Leebens-Mack J.H."/>
            <person name="Chen G."/>
        </authorList>
    </citation>
    <scope>NUCLEOTIDE SEQUENCE [LARGE SCALE GENOMIC DNA]</scope>
    <source>
        <strain evidence="10">cv. DH0086</strain>
    </source>
</reference>
<dbReference type="InterPro" id="IPR055135">
    <property type="entry name" value="PRMT_dom"/>
</dbReference>
<keyword evidence="3 7" id="KW-0808">Transferase</keyword>
<keyword evidence="10" id="KW-1185">Reference proteome</keyword>
<dbReference type="PANTHER" id="PTHR11006">
    <property type="entry name" value="PROTEIN ARGININE N-METHYLTRANSFERASE"/>
    <property type="match status" value="1"/>
</dbReference>
<evidence type="ECO:0000256" key="4">
    <source>
        <dbReference type="ARBA" id="ARBA00022691"/>
    </source>
</evidence>
<feature type="domain" description="Protein arginine N-methyltransferase" evidence="8">
    <location>
        <begin position="244"/>
        <end position="364"/>
    </location>
</feature>
<evidence type="ECO:0000313" key="9">
    <source>
        <dbReference type="EMBL" id="ONK80126.1"/>
    </source>
</evidence>
<organism evidence="9 10">
    <name type="scientific">Asparagus officinalis</name>
    <name type="common">Garden asparagus</name>
    <dbReference type="NCBI Taxonomy" id="4686"/>
    <lineage>
        <taxon>Eukaryota</taxon>
        <taxon>Viridiplantae</taxon>
        <taxon>Streptophyta</taxon>
        <taxon>Embryophyta</taxon>
        <taxon>Tracheophyta</taxon>
        <taxon>Spermatophyta</taxon>
        <taxon>Magnoliopsida</taxon>
        <taxon>Liliopsida</taxon>
        <taxon>Asparagales</taxon>
        <taxon>Asparagaceae</taxon>
        <taxon>Asparagoideae</taxon>
        <taxon>Asparagus</taxon>
    </lineage>
</organism>
<comment type="function">
    <text evidence="6">Arginine methyltransferase that can both catalyze the formation of omega-N monomethylarginine (MMA) and symmetrical dimethylarginine (sDMA).</text>
</comment>
<gene>
    <name evidence="9" type="ORF">A4U43_C01F14150</name>
</gene>
<evidence type="ECO:0000259" key="8">
    <source>
        <dbReference type="Pfam" id="PF22528"/>
    </source>
</evidence>
<proteinExistence type="predicted"/>
<accession>A0A5P1FP89</accession>
<protein>
    <recommendedName>
        <fullName evidence="1">Protein arginine N-methyltransferase 7</fullName>
    </recommendedName>
</protein>
<dbReference type="InterPro" id="IPR029063">
    <property type="entry name" value="SAM-dependent_MTases_sf"/>
</dbReference>
<evidence type="ECO:0000313" key="10">
    <source>
        <dbReference type="Proteomes" id="UP000243459"/>
    </source>
</evidence>
<sequence>MNRAFQLRVDPLTGDSEWIVVEEEGDDDPKGLLEGSRPLLANTSYLDMLNDSCRNRAYRAAIEKTISQPCHVLDIGAGTGLLSMMAARAMMGHGRENEGKVSACESYLPMGKLTRRVLRANGMERMVKLFHKRSDELHVGKDLDSRADVLVSEILDSELLGEGLIPTLQQAHDMLLVENPKMVPYRAITYGQFVESTFLWKLHDLFNQEADIPDGIHLVPAGLERIIDVKPRQYAMHCDAISQEIKLLSEPFKIFDFDLWKRPDSYREVEMLIKTTGDGRIHALISWWVLQLDCEGSVFYSTAPRWINSCDVQSGAPHLYCGREWCDHWKECVWFIPGPGIPVYKDKYVPVKAFHDDISISYSLPDNSSTDTGGLKPEDCHLILTPEKVAVYGDKAFRSAMSKSAETALQRARSCPFCVVADDSVFLTVLAASFSKDCTVISIFPGLQEQGTKYLQAVANANGFSMDCIEVVGKRAPCLLKQHSNKRKVDVLMGEPFYYGNEGMLPWQNLRFWQVRTMLDPILSEDAVMMPCKGILKACAMSLPDLWKSRCCLKKIEGFDHSVVSEILGACGELPPLQEGPCLPYFIWQCGEIKELSEVFSIMDFNFSEMIHACYGKKKINFSNHGVCHGFALWIDWVLDEREPIILSTGPVSRYWKQGVKLLRKPVEVNSCESSADIEASFNPTTGEITIKSSFS</sequence>
<evidence type="ECO:0000256" key="6">
    <source>
        <dbReference type="ARBA" id="ARBA00054608"/>
    </source>
</evidence>
<dbReference type="FunFam" id="3.40.50.150:FF:000167">
    <property type="entry name" value="Protein arginine N-methyltransferase"/>
    <property type="match status" value="1"/>
</dbReference>
<evidence type="ECO:0000256" key="7">
    <source>
        <dbReference type="PROSITE-ProRule" id="PRU01015"/>
    </source>
</evidence>
<dbReference type="GO" id="GO:0016274">
    <property type="term" value="F:protein-arginine N-methyltransferase activity"/>
    <property type="evidence" value="ECO:0007669"/>
    <property type="project" value="InterPro"/>
</dbReference>
<dbReference type="FunFam" id="3.40.50.150:FF:000070">
    <property type="entry name" value="Protein arginine N-methyltransferase 7"/>
    <property type="match status" value="1"/>
</dbReference>
<dbReference type="GO" id="GO:0032259">
    <property type="term" value="P:methylation"/>
    <property type="evidence" value="ECO:0007669"/>
    <property type="project" value="UniProtKB-KW"/>
</dbReference>
<evidence type="ECO:0000256" key="3">
    <source>
        <dbReference type="ARBA" id="ARBA00022679"/>
    </source>
</evidence>
<keyword evidence="4 7" id="KW-0949">S-adenosyl-L-methionine</keyword>
<dbReference type="OrthoDB" id="412876at2759"/>
<keyword evidence="5" id="KW-0677">Repeat</keyword>
<dbReference type="Pfam" id="PF22528">
    <property type="entry name" value="PRMT_C"/>
    <property type="match status" value="1"/>
</dbReference>
<evidence type="ECO:0000256" key="2">
    <source>
        <dbReference type="ARBA" id="ARBA00022603"/>
    </source>
</evidence>
<dbReference type="Gene3D" id="2.70.160.11">
    <property type="entry name" value="Hnrnp arginine n-methyltransferase1"/>
    <property type="match status" value="2"/>
</dbReference>
<dbReference type="FunFam" id="2.70.160.11:FF:000017">
    <property type="entry name" value="Protein arginine N-methyltransferase 1.6"/>
    <property type="match status" value="1"/>
</dbReference>
<dbReference type="PANTHER" id="PTHR11006:SF4">
    <property type="entry name" value="PROTEIN ARGININE N-METHYLTRANSFERASE 7"/>
    <property type="match status" value="1"/>
</dbReference>
<name>A0A5P1FP89_ASPOF</name>
<keyword evidence="2 7" id="KW-0489">Methyltransferase</keyword>
<evidence type="ECO:0000256" key="5">
    <source>
        <dbReference type="ARBA" id="ARBA00022737"/>
    </source>
</evidence>